<protein>
    <submittedName>
        <fullName evidence="1">Uncharacterized protein</fullName>
    </submittedName>
</protein>
<evidence type="ECO:0000313" key="2">
    <source>
        <dbReference type="Proteomes" id="UP000315783"/>
    </source>
</evidence>
<organism evidence="1 2">
    <name type="scientific">Cordyceps javanica</name>
    <dbReference type="NCBI Taxonomy" id="43265"/>
    <lineage>
        <taxon>Eukaryota</taxon>
        <taxon>Fungi</taxon>
        <taxon>Dikarya</taxon>
        <taxon>Ascomycota</taxon>
        <taxon>Pezizomycotina</taxon>
        <taxon>Sordariomycetes</taxon>
        <taxon>Hypocreomycetidae</taxon>
        <taxon>Hypocreales</taxon>
        <taxon>Cordycipitaceae</taxon>
        <taxon>Cordyceps</taxon>
    </lineage>
</organism>
<reference evidence="1 2" key="1">
    <citation type="journal article" date="2019" name="Appl. Microbiol. Biotechnol.">
        <title>Genome sequence of Isaria javanica and comparative genome analysis insights into family S53 peptidase evolution in fungal entomopathogens.</title>
        <authorList>
            <person name="Lin R."/>
            <person name="Zhang X."/>
            <person name="Xin B."/>
            <person name="Zou M."/>
            <person name="Gao Y."/>
            <person name="Qin F."/>
            <person name="Hu Q."/>
            <person name="Xie B."/>
            <person name="Cheng X."/>
        </authorList>
    </citation>
    <scope>NUCLEOTIDE SEQUENCE [LARGE SCALE GENOMIC DNA]</scope>
    <source>
        <strain evidence="1 2">IJ1G</strain>
    </source>
</reference>
<evidence type="ECO:0000313" key="1">
    <source>
        <dbReference type="EMBL" id="TQV90262.1"/>
    </source>
</evidence>
<dbReference type="EMBL" id="SPUK01000030">
    <property type="protein sequence ID" value="TQV90262.1"/>
    <property type="molecule type" value="Genomic_DNA"/>
</dbReference>
<proteinExistence type="predicted"/>
<gene>
    <name evidence="1" type="ORF">IF1G_11095</name>
</gene>
<accession>A0A545ULC1</accession>
<keyword evidence="2" id="KW-1185">Reference proteome</keyword>
<sequence length="100" mass="11447">MTVALGPHGRECPTTTWLRVSSNLCHVSLAARRSSCLMCGWLTRRRAMEIVSRPKLLHREARCQDLRAALWRWQCAVFDRESVEYRGYQPASASLPESSQ</sequence>
<dbReference type="Proteomes" id="UP000315783">
    <property type="component" value="Unassembled WGS sequence"/>
</dbReference>
<name>A0A545ULC1_9HYPO</name>
<dbReference type="AlphaFoldDB" id="A0A545ULC1"/>
<comment type="caution">
    <text evidence="1">The sequence shown here is derived from an EMBL/GenBank/DDBJ whole genome shotgun (WGS) entry which is preliminary data.</text>
</comment>